<protein>
    <submittedName>
        <fullName evidence="1">Uncharacterized protein</fullName>
    </submittedName>
</protein>
<dbReference type="EMBL" id="FNXT01000890">
    <property type="protein sequence ID" value="SZX68945.1"/>
    <property type="molecule type" value="Genomic_DNA"/>
</dbReference>
<accession>A0A383VTW8</accession>
<name>A0A383VTW8_TETOB</name>
<evidence type="ECO:0000313" key="2">
    <source>
        <dbReference type="Proteomes" id="UP000256970"/>
    </source>
</evidence>
<dbReference type="Proteomes" id="UP000256970">
    <property type="component" value="Unassembled WGS sequence"/>
</dbReference>
<sequence length="137" mass="13936">MPLEGQQSFAAAAGSSLLSGALLVRSVAAAAQAATAAALEAAPAPPPAAAATDEVDNMQALRWLLRQPAVTAAMINQCGQQLLAIPGVPLAAAEALVRAGLRVQITAQQLVDRAYACFEGFEVWVEAFSAAGVPPEE</sequence>
<reference evidence="1 2" key="1">
    <citation type="submission" date="2016-10" db="EMBL/GenBank/DDBJ databases">
        <authorList>
            <person name="Cai Z."/>
        </authorList>
    </citation>
    <scope>NUCLEOTIDE SEQUENCE [LARGE SCALE GENOMIC DNA]</scope>
</reference>
<evidence type="ECO:0000313" key="1">
    <source>
        <dbReference type="EMBL" id="SZX68945.1"/>
    </source>
</evidence>
<keyword evidence="2" id="KW-1185">Reference proteome</keyword>
<proteinExistence type="predicted"/>
<gene>
    <name evidence="1" type="ORF">BQ4739_LOCUS9255</name>
</gene>
<organism evidence="1 2">
    <name type="scientific">Tetradesmus obliquus</name>
    <name type="common">Green alga</name>
    <name type="synonym">Acutodesmus obliquus</name>
    <dbReference type="NCBI Taxonomy" id="3088"/>
    <lineage>
        <taxon>Eukaryota</taxon>
        <taxon>Viridiplantae</taxon>
        <taxon>Chlorophyta</taxon>
        <taxon>core chlorophytes</taxon>
        <taxon>Chlorophyceae</taxon>
        <taxon>CS clade</taxon>
        <taxon>Sphaeropleales</taxon>
        <taxon>Scenedesmaceae</taxon>
        <taxon>Tetradesmus</taxon>
    </lineage>
</organism>
<dbReference type="AlphaFoldDB" id="A0A383VTW8"/>